<keyword evidence="10 12" id="KW-0472">Membrane</keyword>
<evidence type="ECO:0000256" key="1">
    <source>
        <dbReference type="ARBA" id="ARBA00004610"/>
    </source>
</evidence>
<keyword evidence="9 12" id="KW-0406">Ion transport</keyword>
<keyword evidence="5 12" id="KW-0812">Transmembrane</keyword>
<evidence type="ECO:0000313" key="14">
    <source>
        <dbReference type="Proteomes" id="UP001153620"/>
    </source>
</evidence>
<protein>
    <recommendedName>
        <fullName evidence="12">Innexin</fullName>
    </recommendedName>
</protein>
<dbReference type="PANTHER" id="PTHR11893:SF43">
    <property type="entry name" value="INNEXIN INX4-RELATED"/>
    <property type="match status" value="1"/>
</dbReference>
<dbReference type="GO" id="GO:0005921">
    <property type="term" value="C:gap junction"/>
    <property type="evidence" value="ECO:0007669"/>
    <property type="project" value="UniProtKB-SubCell"/>
</dbReference>
<keyword evidence="14" id="KW-1185">Reference proteome</keyword>
<feature type="transmembrane region" description="Helical" evidence="12">
    <location>
        <begin position="158"/>
        <end position="181"/>
    </location>
</feature>
<evidence type="ECO:0000256" key="2">
    <source>
        <dbReference type="ARBA" id="ARBA00004651"/>
    </source>
</evidence>
<dbReference type="Proteomes" id="UP001153620">
    <property type="component" value="Chromosome 1"/>
</dbReference>
<evidence type="ECO:0000256" key="7">
    <source>
        <dbReference type="ARBA" id="ARBA00022949"/>
    </source>
</evidence>
<comment type="similarity">
    <text evidence="12">Belongs to the pannexin family.</text>
</comment>
<evidence type="ECO:0000256" key="10">
    <source>
        <dbReference type="ARBA" id="ARBA00023136"/>
    </source>
</evidence>
<keyword evidence="3 12" id="KW-0813">Transport</keyword>
<dbReference type="GO" id="GO:0034220">
    <property type="term" value="P:monoatomic ion transmembrane transport"/>
    <property type="evidence" value="ECO:0007669"/>
    <property type="project" value="UniProtKB-KW"/>
</dbReference>
<dbReference type="PANTHER" id="PTHR11893">
    <property type="entry name" value="INNEXIN"/>
    <property type="match status" value="1"/>
</dbReference>
<dbReference type="OrthoDB" id="5867527at2759"/>
<dbReference type="GO" id="GO:0005243">
    <property type="term" value="F:gap junction channel activity"/>
    <property type="evidence" value="ECO:0007669"/>
    <property type="project" value="TreeGrafter"/>
</dbReference>
<feature type="transmembrane region" description="Helical" evidence="12">
    <location>
        <begin position="87"/>
        <end position="109"/>
    </location>
</feature>
<keyword evidence="8 12" id="KW-1133">Transmembrane helix</keyword>
<reference evidence="13" key="2">
    <citation type="submission" date="2022-10" db="EMBL/GenBank/DDBJ databases">
        <authorList>
            <consortium name="ENA_rothamsted_submissions"/>
            <consortium name="culmorum"/>
            <person name="King R."/>
        </authorList>
    </citation>
    <scope>NUCLEOTIDE SEQUENCE</scope>
</reference>
<reference evidence="13" key="1">
    <citation type="submission" date="2022-01" db="EMBL/GenBank/DDBJ databases">
        <authorList>
            <person name="King R."/>
        </authorList>
    </citation>
    <scope>NUCLEOTIDE SEQUENCE</scope>
</reference>
<evidence type="ECO:0000256" key="5">
    <source>
        <dbReference type="ARBA" id="ARBA00022692"/>
    </source>
</evidence>
<comment type="subcellular location">
    <subcellularLocation>
        <location evidence="1">Cell junction</location>
        <location evidence="1">Gap junction</location>
    </subcellularLocation>
    <subcellularLocation>
        <location evidence="2 12">Cell membrane</location>
        <topology evidence="2 12">Multi-pass membrane protein</topology>
    </subcellularLocation>
</comment>
<evidence type="ECO:0000256" key="3">
    <source>
        <dbReference type="ARBA" id="ARBA00022448"/>
    </source>
</evidence>
<feature type="transmembrane region" description="Helical" evidence="12">
    <location>
        <begin position="26"/>
        <end position="48"/>
    </location>
</feature>
<dbReference type="Pfam" id="PF00876">
    <property type="entry name" value="Innexin"/>
    <property type="match status" value="2"/>
</dbReference>
<comment type="function">
    <text evidence="12">Structural component of the gap junctions.</text>
</comment>
<keyword evidence="7" id="KW-0965">Cell junction</keyword>
<keyword evidence="11 12" id="KW-0407">Ion channel</keyword>
<name>A0A9N9RMX8_9DIPT</name>
<keyword evidence="4" id="KW-1003">Cell membrane</keyword>
<evidence type="ECO:0000256" key="12">
    <source>
        <dbReference type="RuleBase" id="RU010713"/>
    </source>
</evidence>
<dbReference type="EMBL" id="OU895877">
    <property type="protein sequence ID" value="CAG9799927.1"/>
    <property type="molecule type" value="Genomic_DNA"/>
</dbReference>
<dbReference type="PROSITE" id="PS51013">
    <property type="entry name" value="PANNEXIN"/>
    <property type="match status" value="1"/>
</dbReference>
<proteinExistence type="inferred from homology"/>
<evidence type="ECO:0000313" key="13">
    <source>
        <dbReference type="EMBL" id="CAG9799927.1"/>
    </source>
</evidence>
<evidence type="ECO:0000256" key="4">
    <source>
        <dbReference type="ARBA" id="ARBA00022475"/>
    </source>
</evidence>
<evidence type="ECO:0000256" key="11">
    <source>
        <dbReference type="ARBA" id="ARBA00023303"/>
    </source>
</evidence>
<dbReference type="AlphaFoldDB" id="A0A9N9RMX8"/>
<sequence length="342" mass="40381">MCDKVHKVIKKISSLWKTKTIKTSSLVFKIATIYTVFMLLFLMLIIGWTQLFGESASCIKSSGKVWYDDIKYECWIKNDRKFVSFGIFRVVVMLLFHASIFIIPGKIWYKQKKKTISKALKKLPTSSFNQDWITQRNQLIDFITNNPKAHHRLFAIKYISCELLTVFSIILNMLYTCLFIHDFWNEYQQAATSFLFLDYSQFYSESSRIFPRQVTCNYSSYSFEPFTVTKEEVACTFPHNDLKAVIFAIIYIWYIFILTWAVLHLFLMIVLYICKCLRLRLIRRMLGRPATVCECKHLSENGDIGLWFLLRIFRRNMHLAHFQDLCTGLLADPILNAYFFLA</sequence>
<accession>A0A9N9RMX8</accession>
<evidence type="ECO:0000256" key="9">
    <source>
        <dbReference type="ARBA" id="ARBA00023065"/>
    </source>
</evidence>
<feature type="transmembrane region" description="Helical" evidence="12">
    <location>
        <begin position="246"/>
        <end position="274"/>
    </location>
</feature>
<dbReference type="GO" id="GO:0007602">
    <property type="term" value="P:phototransduction"/>
    <property type="evidence" value="ECO:0007669"/>
    <property type="project" value="TreeGrafter"/>
</dbReference>
<evidence type="ECO:0000256" key="8">
    <source>
        <dbReference type="ARBA" id="ARBA00022989"/>
    </source>
</evidence>
<keyword evidence="6" id="KW-0303">Gap junction</keyword>
<dbReference type="InterPro" id="IPR000990">
    <property type="entry name" value="Innexin"/>
</dbReference>
<organism evidence="13 14">
    <name type="scientific">Chironomus riparius</name>
    <dbReference type="NCBI Taxonomy" id="315576"/>
    <lineage>
        <taxon>Eukaryota</taxon>
        <taxon>Metazoa</taxon>
        <taxon>Ecdysozoa</taxon>
        <taxon>Arthropoda</taxon>
        <taxon>Hexapoda</taxon>
        <taxon>Insecta</taxon>
        <taxon>Pterygota</taxon>
        <taxon>Neoptera</taxon>
        <taxon>Endopterygota</taxon>
        <taxon>Diptera</taxon>
        <taxon>Nematocera</taxon>
        <taxon>Chironomoidea</taxon>
        <taxon>Chironomidae</taxon>
        <taxon>Chironominae</taxon>
        <taxon>Chironomus</taxon>
    </lineage>
</organism>
<evidence type="ECO:0000256" key="6">
    <source>
        <dbReference type="ARBA" id="ARBA00022868"/>
    </source>
</evidence>
<gene>
    <name evidence="12" type="primary">inx</name>
    <name evidence="13" type="ORF">CHIRRI_LOCUS2885</name>
</gene>
<dbReference type="GO" id="GO:0005886">
    <property type="term" value="C:plasma membrane"/>
    <property type="evidence" value="ECO:0007669"/>
    <property type="project" value="UniProtKB-SubCell"/>
</dbReference>